<keyword evidence="1" id="KW-0732">Signal</keyword>
<accession>A0A3L8D8J9</accession>
<reference evidence="4 5" key="1">
    <citation type="journal article" date="2018" name="Genome Res.">
        <title>The genomic architecture and molecular evolution of ant odorant receptors.</title>
        <authorList>
            <person name="McKenzie S.K."/>
            <person name="Kronauer D.J.C."/>
        </authorList>
    </citation>
    <scope>NUCLEOTIDE SEQUENCE [LARGE SCALE GENOMIC DNA]</scope>
    <source>
        <strain evidence="4">Clonal line C1</strain>
    </source>
</reference>
<evidence type="ECO:0000259" key="2">
    <source>
        <dbReference type="Pfam" id="PF00149"/>
    </source>
</evidence>
<feature type="signal peptide" evidence="1">
    <location>
        <begin position="1"/>
        <end position="25"/>
    </location>
</feature>
<dbReference type="InterPro" id="IPR004843">
    <property type="entry name" value="Calcineurin-like_PHP"/>
</dbReference>
<feature type="domain" description="Calcineurin-like phosphoesterase" evidence="2">
    <location>
        <begin position="63"/>
        <end position="206"/>
    </location>
</feature>
<comment type="caution">
    <text evidence="4">The sequence shown here is derived from an EMBL/GenBank/DDBJ whole genome shotgun (WGS) entry which is preliminary data.</text>
</comment>
<dbReference type="EMBL" id="QOIP01000011">
    <property type="protein sequence ID" value="RLU16624.1"/>
    <property type="molecule type" value="Genomic_DNA"/>
</dbReference>
<dbReference type="Gene3D" id="3.60.21.10">
    <property type="match status" value="1"/>
</dbReference>
<dbReference type="Pfam" id="PF24384">
    <property type="entry name" value="Ig_TMM62"/>
    <property type="match status" value="1"/>
</dbReference>
<dbReference type="InterPro" id="IPR056229">
    <property type="entry name" value="Ig_TMM62"/>
</dbReference>
<evidence type="ECO:0000313" key="5">
    <source>
        <dbReference type="Proteomes" id="UP000279307"/>
    </source>
</evidence>
<dbReference type="Pfam" id="PF00149">
    <property type="entry name" value="Metallophos"/>
    <property type="match status" value="1"/>
</dbReference>
<feature type="chain" id="PRO_5018009979" evidence="1">
    <location>
        <begin position="26"/>
        <end position="325"/>
    </location>
</feature>
<dbReference type="OrthoDB" id="27234at2759"/>
<dbReference type="AlphaFoldDB" id="A0A3L8D8J9"/>
<organism evidence="4 5">
    <name type="scientific">Ooceraea biroi</name>
    <name type="common">Clonal raider ant</name>
    <name type="synonym">Cerapachys biroi</name>
    <dbReference type="NCBI Taxonomy" id="2015173"/>
    <lineage>
        <taxon>Eukaryota</taxon>
        <taxon>Metazoa</taxon>
        <taxon>Ecdysozoa</taxon>
        <taxon>Arthropoda</taxon>
        <taxon>Hexapoda</taxon>
        <taxon>Insecta</taxon>
        <taxon>Pterygota</taxon>
        <taxon>Neoptera</taxon>
        <taxon>Endopterygota</taxon>
        <taxon>Hymenoptera</taxon>
        <taxon>Apocrita</taxon>
        <taxon>Aculeata</taxon>
        <taxon>Formicoidea</taxon>
        <taxon>Formicidae</taxon>
        <taxon>Dorylinae</taxon>
        <taxon>Ooceraea</taxon>
    </lineage>
</organism>
<dbReference type="Proteomes" id="UP000279307">
    <property type="component" value="Chromosome 11"/>
</dbReference>
<dbReference type="PANTHER" id="PTHR14795:SF0">
    <property type="entry name" value="TRANSMEMBRANE PROTEIN 62"/>
    <property type="match status" value="1"/>
</dbReference>
<feature type="domain" description="TMEM62 Ig-like" evidence="3">
    <location>
        <begin position="242"/>
        <end position="319"/>
    </location>
</feature>
<name>A0A3L8D8J9_OOCBI</name>
<dbReference type="InterPro" id="IPR029052">
    <property type="entry name" value="Metallo-depent_PP-like"/>
</dbReference>
<sequence>MKIAKSTIVLLVFVLMLSIFVANVADLISVDPRPLNEVLGENGQAGWSRPKHYNIGKSFDHLMWFLQISDIHISIFRDHSRILELKEFCNVTVDAIKPVVVLASGDLTDAKNIDQMGSKQILEEWQYYKHVIDETNVIQKTLWLDVRGNHGPRRPFNFVGILDQQEINKIQQLVDQSKDNSANYAIMFGHYPTSCILSQSHTNIRNILVYCQVRNVYELIFIRYRLAAVDHGQFSFIDVKHNDWPVVLITNPKNMLYRMPQRENLESIITSTHIRVLAFSTVPLITVEIQLDHDVWQKCSHVKGPLYVLPWNSTDYKEGIHQITV</sequence>
<proteinExistence type="predicted"/>
<dbReference type="SUPFAM" id="SSF56300">
    <property type="entry name" value="Metallo-dependent phosphatases"/>
    <property type="match status" value="1"/>
</dbReference>
<protein>
    <submittedName>
        <fullName evidence="4">Uncharacterized protein</fullName>
    </submittedName>
</protein>
<dbReference type="PANTHER" id="PTHR14795">
    <property type="entry name" value="HELICASE RELATED"/>
    <property type="match status" value="1"/>
</dbReference>
<evidence type="ECO:0000259" key="3">
    <source>
        <dbReference type="Pfam" id="PF24384"/>
    </source>
</evidence>
<evidence type="ECO:0000313" key="4">
    <source>
        <dbReference type="EMBL" id="RLU16624.1"/>
    </source>
</evidence>
<evidence type="ECO:0000256" key="1">
    <source>
        <dbReference type="SAM" id="SignalP"/>
    </source>
</evidence>
<dbReference type="GO" id="GO:0016787">
    <property type="term" value="F:hydrolase activity"/>
    <property type="evidence" value="ECO:0007669"/>
    <property type="project" value="InterPro"/>
</dbReference>
<gene>
    <name evidence="4" type="ORF">DMN91_010692</name>
</gene>